<proteinExistence type="predicted"/>
<dbReference type="AlphaFoldDB" id="A0A8H5B2P6"/>
<dbReference type="GO" id="GO:0005737">
    <property type="term" value="C:cytoplasm"/>
    <property type="evidence" value="ECO:0007669"/>
    <property type="project" value="TreeGrafter"/>
</dbReference>
<dbReference type="PROSITE" id="PS50011">
    <property type="entry name" value="PROTEIN_KINASE_DOM"/>
    <property type="match status" value="1"/>
</dbReference>
<dbReference type="GO" id="GO:0004674">
    <property type="term" value="F:protein serine/threonine kinase activity"/>
    <property type="evidence" value="ECO:0007669"/>
    <property type="project" value="TreeGrafter"/>
</dbReference>
<gene>
    <name evidence="4" type="ORF">D9611_004717</name>
</gene>
<evidence type="ECO:0000259" key="3">
    <source>
        <dbReference type="PROSITE" id="PS50011"/>
    </source>
</evidence>
<dbReference type="CDD" id="cd00180">
    <property type="entry name" value="PKc"/>
    <property type="match status" value="1"/>
</dbReference>
<dbReference type="EMBL" id="JAACJK010000220">
    <property type="protein sequence ID" value="KAF5315604.1"/>
    <property type="molecule type" value="Genomic_DNA"/>
</dbReference>
<evidence type="ECO:0000256" key="1">
    <source>
        <dbReference type="ARBA" id="ARBA00022741"/>
    </source>
</evidence>
<keyword evidence="2" id="KW-0067">ATP-binding</keyword>
<dbReference type="GO" id="GO:0035556">
    <property type="term" value="P:intracellular signal transduction"/>
    <property type="evidence" value="ECO:0007669"/>
    <property type="project" value="TreeGrafter"/>
</dbReference>
<reference evidence="4 5" key="1">
    <citation type="journal article" date="2020" name="ISME J.">
        <title>Uncovering the hidden diversity of litter-decomposition mechanisms in mushroom-forming fungi.</title>
        <authorList>
            <person name="Floudas D."/>
            <person name="Bentzer J."/>
            <person name="Ahren D."/>
            <person name="Johansson T."/>
            <person name="Persson P."/>
            <person name="Tunlid A."/>
        </authorList>
    </citation>
    <scope>NUCLEOTIDE SEQUENCE [LARGE SCALE GENOMIC DNA]</scope>
    <source>
        <strain evidence="4 5">CBS 175.51</strain>
    </source>
</reference>
<feature type="domain" description="Protein kinase" evidence="3">
    <location>
        <begin position="57"/>
        <end position="355"/>
    </location>
</feature>
<dbReference type="InterPro" id="IPR000719">
    <property type="entry name" value="Prot_kinase_dom"/>
</dbReference>
<dbReference type="SMART" id="SM00220">
    <property type="entry name" value="S_TKc"/>
    <property type="match status" value="1"/>
</dbReference>
<keyword evidence="1" id="KW-0547">Nucleotide-binding</keyword>
<dbReference type="OrthoDB" id="3173976at2759"/>
<dbReference type="Proteomes" id="UP000541558">
    <property type="component" value="Unassembled WGS sequence"/>
</dbReference>
<comment type="caution">
    <text evidence="4">The sequence shown here is derived from an EMBL/GenBank/DDBJ whole genome shotgun (WGS) entry which is preliminary data.</text>
</comment>
<dbReference type="Pfam" id="PF00069">
    <property type="entry name" value="Pkinase"/>
    <property type="match status" value="1"/>
</dbReference>
<evidence type="ECO:0000313" key="5">
    <source>
        <dbReference type="Proteomes" id="UP000541558"/>
    </source>
</evidence>
<name>A0A8H5B2P6_9AGAR</name>
<sequence>MAPVIRLSSSLPTLSGSFSNMAVSWDSETESYDECSSTCSDSSFDEEDVNRRIKPYWPKYRSLFEGRGFQLDTVRDAREYYRRVEEKSAAQFLFHDSISSVLCSEEGSSNDDELCPDAGLPDNLFRGVASASGKKFVVKAVHYLSREYQVVKMLSSPPLRDNPMNHTIPILDLFECPCPLDPTAFIVMEEWSSQLIPESGGPCCLKVFFEAIRQCIEHAAFMHQNRIVHLDISLRNLVTDFKGHYAYIDFELSRYYQDVPNPRIFGHEATEVPPECDSGKCCDPFKVDVWALGVLLLRTCKVMEFDIPELVEFTAPMLNLVPEKRPLLQDVLGSFDAMVSKVYQRIPSRCGQDTN</sequence>
<evidence type="ECO:0000313" key="4">
    <source>
        <dbReference type="EMBL" id="KAF5315604.1"/>
    </source>
</evidence>
<keyword evidence="5" id="KW-1185">Reference proteome</keyword>
<dbReference type="Gene3D" id="1.10.510.10">
    <property type="entry name" value="Transferase(Phosphotransferase) domain 1"/>
    <property type="match status" value="1"/>
</dbReference>
<protein>
    <recommendedName>
        <fullName evidence="3">Protein kinase domain-containing protein</fullName>
    </recommendedName>
</protein>
<dbReference type="SUPFAM" id="SSF56112">
    <property type="entry name" value="Protein kinase-like (PK-like)"/>
    <property type="match status" value="1"/>
</dbReference>
<organism evidence="4 5">
    <name type="scientific">Ephemerocybe angulata</name>
    <dbReference type="NCBI Taxonomy" id="980116"/>
    <lineage>
        <taxon>Eukaryota</taxon>
        <taxon>Fungi</taxon>
        <taxon>Dikarya</taxon>
        <taxon>Basidiomycota</taxon>
        <taxon>Agaricomycotina</taxon>
        <taxon>Agaricomycetes</taxon>
        <taxon>Agaricomycetidae</taxon>
        <taxon>Agaricales</taxon>
        <taxon>Agaricineae</taxon>
        <taxon>Psathyrellaceae</taxon>
        <taxon>Ephemerocybe</taxon>
    </lineage>
</organism>
<dbReference type="GO" id="GO:0005524">
    <property type="term" value="F:ATP binding"/>
    <property type="evidence" value="ECO:0007669"/>
    <property type="project" value="UniProtKB-KW"/>
</dbReference>
<dbReference type="InterPro" id="IPR011009">
    <property type="entry name" value="Kinase-like_dom_sf"/>
</dbReference>
<dbReference type="PANTHER" id="PTHR24346">
    <property type="entry name" value="MAP/MICROTUBULE AFFINITY-REGULATING KINASE"/>
    <property type="match status" value="1"/>
</dbReference>
<accession>A0A8H5B2P6</accession>
<evidence type="ECO:0000256" key="2">
    <source>
        <dbReference type="ARBA" id="ARBA00022840"/>
    </source>
</evidence>
<dbReference type="PANTHER" id="PTHR24346:SF30">
    <property type="entry name" value="MATERNAL EMBRYONIC LEUCINE ZIPPER KINASE"/>
    <property type="match status" value="1"/>
</dbReference>